<reference evidence="1 2" key="1">
    <citation type="submission" date="2018-11" db="EMBL/GenBank/DDBJ databases">
        <title>Arenibacter aquaticus sp.nov., a marine bacterium isolated from surface seawater in the South China Sea.</title>
        <authorList>
            <person name="Guo J."/>
            <person name="Sun J."/>
        </authorList>
    </citation>
    <scope>NUCLEOTIDE SEQUENCE [LARGE SCALE GENOMIC DNA]</scope>
    <source>
        <strain evidence="1 2">GUO666</strain>
    </source>
</reference>
<organism evidence="1 2">
    <name type="scientific">Arenibacter aquaticus</name>
    <dbReference type="NCBI Taxonomy" id="2489054"/>
    <lineage>
        <taxon>Bacteria</taxon>
        <taxon>Pseudomonadati</taxon>
        <taxon>Bacteroidota</taxon>
        <taxon>Flavobacteriia</taxon>
        <taxon>Flavobacteriales</taxon>
        <taxon>Flavobacteriaceae</taxon>
        <taxon>Arenibacter</taxon>
    </lineage>
</organism>
<name>A0A3S0BWQ2_9FLAO</name>
<sequence length="135" mass="16162">MKVGRPKKTIIVREYQLDIGKVQVFDDHMISIFNEGITMTKERVFQLIGIMEIHFRNKNFGYISLRKNSYAIDPMVYNQIREIENMKALAVVSIKEIDMHNFNIERLFYKKPMKFFIDQDNALNWIKRRVRTAKS</sequence>
<dbReference type="AlphaFoldDB" id="A0A3S0BWQ2"/>
<dbReference type="OrthoDB" id="1144359at2"/>
<dbReference type="EMBL" id="RQPJ01000005">
    <property type="protein sequence ID" value="RTE53369.1"/>
    <property type="molecule type" value="Genomic_DNA"/>
</dbReference>
<keyword evidence="2" id="KW-1185">Reference proteome</keyword>
<evidence type="ECO:0000313" key="2">
    <source>
        <dbReference type="Proteomes" id="UP000267585"/>
    </source>
</evidence>
<proteinExistence type="predicted"/>
<comment type="caution">
    <text evidence="1">The sequence shown here is derived from an EMBL/GenBank/DDBJ whole genome shotgun (WGS) entry which is preliminary data.</text>
</comment>
<dbReference type="Proteomes" id="UP000267585">
    <property type="component" value="Unassembled WGS sequence"/>
</dbReference>
<gene>
    <name evidence="1" type="ORF">EHW67_10100</name>
</gene>
<evidence type="ECO:0000313" key="1">
    <source>
        <dbReference type="EMBL" id="RTE53369.1"/>
    </source>
</evidence>
<dbReference type="RefSeq" id="WP_126162265.1">
    <property type="nucleotide sequence ID" value="NZ_RQPJ01000005.1"/>
</dbReference>
<protein>
    <submittedName>
        <fullName evidence="1">STAS/SEC14 domain-containing protein</fullName>
    </submittedName>
</protein>
<accession>A0A3S0BWQ2</accession>